<reference evidence="1 2" key="1">
    <citation type="journal article" date="2019" name="Genome Biol. Evol.">
        <title>Insights into the evolution of the New World diploid cottons (Gossypium, subgenus Houzingenia) based on genome sequencing.</title>
        <authorList>
            <person name="Grover C.E."/>
            <person name="Arick M.A. 2nd"/>
            <person name="Thrash A."/>
            <person name="Conover J.L."/>
            <person name="Sanders W.S."/>
            <person name="Peterson D.G."/>
            <person name="Frelichowski J.E."/>
            <person name="Scheffler J.A."/>
            <person name="Scheffler B.E."/>
            <person name="Wendel J.F."/>
        </authorList>
    </citation>
    <scope>NUCLEOTIDE SEQUENCE [LARGE SCALE GENOMIC DNA]</scope>
    <source>
        <strain evidence="1">4</strain>
        <tissue evidence="1">Leaf</tissue>
    </source>
</reference>
<accession>A0A7J9AL37</accession>
<proteinExistence type="predicted"/>
<evidence type="ECO:0000313" key="2">
    <source>
        <dbReference type="Proteomes" id="UP000593574"/>
    </source>
</evidence>
<dbReference type="AlphaFoldDB" id="A0A7J9AL37"/>
<comment type="caution">
    <text evidence="1">The sequence shown here is derived from an EMBL/GenBank/DDBJ whole genome shotgun (WGS) entry which is preliminary data.</text>
</comment>
<organism evidence="1 2">
    <name type="scientific">Gossypium laxum</name>
    <dbReference type="NCBI Taxonomy" id="34288"/>
    <lineage>
        <taxon>Eukaryota</taxon>
        <taxon>Viridiplantae</taxon>
        <taxon>Streptophyta</taxon>
        <taxon>Embryophyta</taxon>
        <taxon>Tracheophyta</taxon>
        <taxon>Spermatophyta</taxon>
        <taxon>Magnoliopsida</taxon>
        <taxon>eudicotyledons</taxon>
        <taxon>Gunneridae</taxon>
        <taxon>Pentapetalae</taxon>
        <taxon>rosids</taxon>
        <taxon>malvids</taxon>
        <taxon>Malvales</taxon>
        <taxon>Malvaceae</taxon>
        <taxon>Malvoideae</taxon>
        <taxon>Gossypium</taxon>
    </lineage>
</organism>
<sequence>MRQIRRMFNVMNVRDLLTYNQNVLILRRRRSHS</sequence>
<name>A0A7J9AL37_9ROSI</name>
<dbReference type="Proteomes" id="UP000593574">
    <property type="component" value="Unassembled WGS sequence"/>
</dbReference>
<protein>
    <submittedName>
        <fullName evidence="1">Uncharacterized protein</fullName>
    </submittedName>
</protein>
<evidence type="ECO:0000313" key="1">
    <source>
        <dbReference type="EMBL" id="MBA0724662.1"/>
    </source>
</evidence>
<gene>
    <name evidence="1" type="ORF">Golax_021337</name>
</gene>
<dbReference type="EMBL" id="JABEZV010000011">
    <property type="protein sequence ID" value="MBA0724662.1"/>
    <property type="molecule type" value="Genomic_DNA"/>
</dbReference>
<keyword evidence="2" id="KW-1185">Reference proteome</keyword>